<sequence length="112" mass="12729">MQLKGIKKSTSLSEYLLSIKKIVDTLAFVDSPIDSFEHISIILVGLPSEYNPLVTSIISRTDPYTVTEIETLLATLENRLERQKKEEHDAFTMQNIQANLSQIHSRFGRHQG</sequence>
<organism evidence="1 2">
    <name type="scientific">Cajanus cajan</name>
    <name type="common">Pigeon pea</name>
    <name type="synonym">Cajanus indicus</name>
    <dbReference type="NCBI Taxonomy" id="3821"/>
    <lineage>
        <taxon>Eukaryota</taxon>
        <taxon>Viridiplantae</taxon>
        <taxon>Streptophyta</taxon>
        <taxon>Embryophyta</taxon>
        <taxon>Tracheophyta</taxon>
        <taxon>Spermatophyta</taxon>
        <taxon>Magnoliopsida</taxon>
        <taxon>eudicotyledons</taxon>
        <taxon>Gunneridae</taxon>
        <taxon>Pentapetalae</taxon>
        <taxon>rosids</taxon>
        <taxon>fabids</taxon>
        <taxon>Fabales</taxon>
        <taxon>Fabaceae</taxon>
        <taxon>Papilionoideae</taxon>
        <taxon>50 kb inversion clade</taxon>
        <taxon>NPAAA clade</taxon>
        <taxon>indigoferoid/millettioid clade</taxon>
        <taxon>Phaseoleae</taxon>
        <taxon>Cajanus</taxon>
    </lineage>
</organism>
<dbReference type="EMBL" id="KQ484035">
    <property type="protein sequence ID" value="KYP38123.1"/>
    <property type="molecule type" value="Genomic_DNA"/>
</dbReference>
<protein>
    <recommendedName>
        <fullName evidence="3">Retrovirus-related Pol polyprotein from transposon TNT 1-94</fullName>
    </recommendedName>
</protein>
<accession>A0A151R6I3</accession>
<reference evidence="1" key="1">
    <citation type="journal article" date="2012" name="Nat. Biotechnol.">
        <title>Draft genome sequence of pigeonpea (Cajanus cajan), an orphan legume crop of resource-poor farmers.</title>
        <authorList>
            <person name="Varshney R.K."/>
            <person name="Chen W."/>
            <person name="Li Y."/>
            <person name="Bharti A.K."/>
            <person name="Saxena R.K."/>
            <person name="Schlueter J.A."/>
            <person name="Donoghue M.T."/>
            <person name="Azam S."/>
            <person name="Fan G."/>
            <person name="Whaley A.M."/>
            <person name="Farmer A.D."/>
            <person name="Sheridan J."/>
            <person name="Iwata A."/>
            <person name="Tuteja R."/>
            <person name="Penmetsa R.V."/>
            <person name="Wu W."/>
            <person name="Upadhyaya H.D."/>
            <person name="Yang S.P."/>
            <person name="Shah T."/>
            <person name="Saxena K.B."/>
            <person name="Michael T."/>
            <person name="McCombie W.R."/>
            <person name="Yang B."/>
            <person name="Zhang G."/>
            <person name="Yang H."/>
            <person name="Wang J."/>
            <person name="Spillane C."/>
            <person name="Cook D.R."/>
            <person name="May G.D."/>
            <person name="Xu X."/>
            <person name="Jackson S.A."/>
        </authorList>
    </citation>
    <scope>NUCLEOTIDE SEQUENCE [LARGE SCALE GENOMIC DNA]</scope>
</reference>
<keyword evidence="2" id="KW-1185">Reference proteome</keyword>
<dbReference type="PANTHER" id="PTHR47481">
    <property type="match status" value="1"/>
</dbReference>
<evidence type="ECO:0000313" key="2">
    <source>
        <dbReference type="Proteomes" id="UP000075243"/>
    </source>
</evidence>
<evidence type="ECO:0000313" key="1">
    <source>
        <dbReference type="EMBL" id="KYP38123.1"/>
    </source>
</evidence>
<dbReference type="Pfam" id="PF14223">
    <property type="entry name" value="Retrotran_gag_2"/>
    <property type="match status" value="1"/>
</dbReference>
<gene>
    <name evidence="1" type="ORF">KK1_040641</name>
</gene>
<name>A0A151R6I3_CAJCA</name>
<dbReference type="Proteomes" id="UP000075243">
    <property type="component" value="Unassembled WGS sequence"/>
</dbReference>
<dbReference type="AlphaFoldDB" id="A0A151R6I3"/>
<dbReference type="Gramene" id="C.cajan_38722.t">
    <property type="protein sequence ID" value="C.cajan_38722.t.cds1"/>
    <property type="gene ID" value="C.cajan_38722"/>
</dbReference>
<dbReference type="PANTHER" id="PTHR47481:SF22">
    <property type="entry name" value="RETROTRANSPOSON GAG DOMAIN-CONTAINING PROTEIN"/>
    <property type="match status" value="1"/>
</dbReference>
<evidence type="ECO:0008006" key="3">
    <source>
        <dbReference type="Google" id="ProtNLM"/>
    </source>
</evidence>
<proteinExistence type="predicted"/>